<dbReference type="Gene3D" id="3.90.420.10">
    <property type="entry name" value="Oxidoreductase, molybdopterin-binding domain"/>
    <property type="match status" value="1"/>
</dbReference>
<evidence type="ECO:0000259" key="1">
    <source>
        <dbReference type="Pfam" id="PF00174"/>
    </source>
</evidence>
<evidence type="ECO:0000313" key="3">
    <source>
        <dbReference type="Proteomes" id="UP001596390"/>
    </source>
</evidence>
<dbReference type="EMBL" id="JBHSZZ010000013">
    <property type="protein sequence ID" value="MFC7185887.1"/>
    <property type="molecule type" value="Genomic_DNA"/>
</dbReference>
<dbReference type="Pfam" id="PF00174">
    <property type="entry name" value="Oxidored_molyb"/>
    <property type="match status" value="1"/>
</dbReference>
<evidence type="ECO:0000313" key="2">
    <source>
        <dbReference type="EMBL" id="MFC7185887.1"/>
    </source>
</evidence>
<keyword evidence="3" id="KW-1185">Reference proteome</keyword>
<sequence>MRGYQRGDDSDPTSRTAVRLSGLADGTAACDGRDDRQLERVEAEFLCASGERWGGAWRGIPVAALLDRPDVDVEPEATHVRVAADEYAVCVPIRTALDAVLAVERGGEPLPPARRPRFIAAVDAGRTVRGVRGLEFLRLGPDEDPQEYEELGY</sequence>
<organism evidence="2 3">
    <name type="scientific">Halorubrum yunnanense</name>
    <dbReference type="NCBI Taxonomy" id="1526162"/>
    <lineage>
        <taxon>Archaea</taxon>
        <taxon>Methanobacteriati</taxon>
        <taxon>Methanobacteriota</taxon>
        <taxon>Stenosarchaea group</taxon>
        <taxon>Halobacteria</taxon>
        <taxon>Halobacteriales</taxon>
        <taxon>Haloferacaceae</taxon>
        <taxon>Halorubrum</taxon>
    </lineage>
</organism>
<comment type="caution">
    <text evidence="2">The sequence shown here is derived from an EMBL/GenBank/DDBJ whole genome shotgun (WGS) entry which is preliminary data.</text>
</comment>
<dbReference type="InterPro" id="IPR000572">
    <property type="entry name" value="OxRdtase_Mopterin-bd_dom"/>
</dbReference>
<dbReference type="SUPFAM" id="SSF56524">
    <property type="entry name" value="Oxidoreductase molybdopterin-binding domain"/>
    <property type="match status" value="1"/>
</dbReference>
<proteinExistence type="predicted"/>
<name>A0ABD5YAD7_9EURY</name>
<dbReference type="RefSeq" id="WP_267662868.1">
    <property type="nucleotide sequence ID" value="NZ_JAODIX010000013.1"/>
</dbReference>
<protein>
    <submittedName>
        <fullName evidence="2">Molybdopterin-dependent oxidoreductase</fullName>
    </submittedName>
</protein>
<accession>A0ABD5YAD7</accession>
<dbReference type="AlphaFoldDB" id="A0ABD5YAD7"/>
<dbReference type="InterPro" id="IPR036374">
    <property type="entry name" value="OxRdtase_Mopterin-bd_sf"/>
</dbReference>
<gene>
    <name evidence="2" type="ORF">ACFQMK_03085</name>
</gene>
<feature type="domain" description="Oxidoreductase molybdopterin-binding" evidence="1">
    <location>
        <begin position="28"/>
        <end position="113"/>
    </location>
</feature>
<reference evidence="2 3" key="1">
    <citation type="journal article" date="2019" name="Int. J. Syst. Evol. Microbiol.">
        <title>The Global Catalogue of Microorganisms (GCM) 10K type strain sequencing project: providing services to taxonomists for standard genome sequencing and annotation.</title>
        <authorList>
            <consortium name="The Broad Institute Genomics Platform"/>
            <consortium name="The Broad Institute Genome Sequencing Center for Infectious Disease"/>
            <person name="Wu L."/>
            <person name="Ma J."/>
        </authorList>
    </citation>
    <scope>NUCLEOTIDE SEQUENCE [LARGE SCALE GENOMIC DNA]</scope>
    <source>
        <strain evidence="2 3">Q85</strain>
    </source>
</reference>
<dbReference type="Proteomes" id="UP001596390">
    <property type="component" value="Unassembled WGS sequence"/>
</dbReference>